<feature type="compositionally biased region" description="Low complexity" evidence="1">
    <location>
        <begin position="83"/>
        <end position="96"/>
    </location>
</feature>
<dbReference type="OrthoDB" id="10068084at2759"/>
<gene>
    <name evidence="3" type="primary">LOC110990702</name>
</gene>
<dbReference type="AlphaFoldDB" id="A0A8B8A3I0"/>
<protein>
    <submittedName>
        <fullName evidence="3">Uncharacterized protein LOC110990702</fullName>
    </submittedName>
</protein>
<feature type="region of interest" description="Disordered" evidence="1">
    <location>
        <begin position="82"/>
        <end position="121"/>
    </location>
</feature>
<evidence type="ECO:0000256" key="1">
    <source>
        <dbReference type="SAM" id="MobiDB-lite"/>
    </source>
</evidence>
<proteinExistence type="predicted"/>
<evidence type="ECO:0000313" key="3">
    <source>
        <dbReference type="RefSeq" id="XP_022111490.1"/>
    </source>
</evidence>
<dbReference type="KEGG" id="aplc:110990702"/>
<accession>A0A8B8A3I0</accession>
<dbReference type="Proteomes" id="UP000694845">
    <property type="component" value="Unplaced"/>
</dbReference>
<reference evidence="3" key="1">
    <citation type="submission" date="2025-08" db="UniProtKB">
        <authorList>
            <consortium name="RefSeq"/>
        </authorList>
    </citation>
    <scope>IDENTIFICATION</scope>
</reference>
<sequence length="228" mass="25531">METLLETIGQLTTQLGNLSVEQLLLVCQRLEMEVGDAAAQTNGRLRLARKVISYLNSDDIQDRDDGGQEIVEMLQKFVDEIAPSEPSTAAPTASSSKQSRKEPTEVETTTPEEKLPSLPQKPVANADVMNLIWREFKISGQIGEPGQNDRLTFASLENQIETGREKGYSDRDIVHAVIRAIVPGSELRSYLEGRSKIPLPDLRQIIRSHYQERDATELFKQLSQLTQE</sequence>
<keyword evidence="2" id="KW-1185">Reference proteome</keyword>
<organism evidence="2 3">
    <name type="scientific">Acanthaster planci</name>
    <name type="common">Crown-of-thorns starfish</name>
    <dbReference type="NCBI Taxonomy" id="133434"/>
    <lineage>
        <taxon>Eukaryota</taxon>
        <taxon>Metazoa</taxon>
        <taxon>Echinodermata</taxon>
        <taxon>Eleutherozoa</taxon>
        <taxon>Asterozoa</taxon>
        <taxon>Asteroidea</taxon>
        <taxon>Valvatacea</taxon>
        <taxon>Valvatida</taxon>
        <taxon>Acanthasteridae</taxon>
        <taxon>Acanthaster</taxon>
    </lineage>
</organism>
<feature type="non-terminal residue" evidence="3">
    <location>
        <position position="228"/>
    </location>
</feature>
<dbReference type="OMA" id="VANADVM"/>
<evidence type="ECO:0000313" key="2">
    <source>
        <dbReference type="Proteomes" id="UP000694845"/>
    </source>
</evidence>
<name>A0A8B8A3I0_ACAPL</name>
<dbReference type="RefSeq" id="XP_022111490.1">
    <property type="nucleotide sequence ID" value="XM_022255798.1"/>
</dbReference>
<dbReference type="GeneID" id="110990702"/>